<organism evidence="2">
    <name type="scientific">Prunus dulcis</name>
    <name type="common">Almond</name>
    <name type="synonym">Amygdalus dulcis</name>
    <dbReference type="NCBI Taxonomy" id="3755"/>
    <lineage>
        <taxon>Eukaryota</taxon>
        <taxon>Viridiplantae</taxon>
        <taxon>Streptophyta</taxon>
        <taxon>Embryophyta</taxon>
        <taxon>Tracheophyta</taxon>
        <taxon>Spermatophyta</taxon>
        <taxon>Magnoliopsida</taxon>
        <taxon>eudicotyledons</taxon>
        <taxon>Gunneridae</taxon>
        <taxon>Pentapetalae</taxon>
        <taxon>rosids</taxon>
        <taxon>fabids</taxon>
        <taxon>Rosales</taxon>
        <taxon>Rosaceae</taxon>
        <taxon>Amygdaloideae</taxon>
        <taxon>Amygdaleae</taxon>
        <taxon>Prunus</taxon>
    </lineage>
</organism>
<keyword evidence="1" id="KW-0472">Membrane</keyword>
<keyword evidence="1" id="KW-1133">Transmembrane helix</keyword>
<gene>
    <name evidence="2" type="ORF">Prudu_003359</name>
</gene>
<dbReference type="EMBL" id="AP019297">
    <property type="protein sequence ID" value="BBG94952.1"/>
    <property type="molecule type" value="Genomic_DNA"/>
</dbReference>
<name>A0A4Y1QSV3_PRUDU</name>
<sequence length="223" mass="25531">MVKPGVFLTYLFIAMSLIKLFCFMFIHSMCLWRPSWMELKVYDTAVGAILMQPNSRFRDKVYQGEPEFGFNAAANKGIGNSLLGEHMHPNYCFRDKVSPGALMHLILVLGTKFQLGARMLNISYFCAAIYIVALMLVALNLTLVDEDDFSSDNQNLLHRAWWIQCNMIRAKSFVQQRLSFNGVLGFKEEWECGANIHMYLFGFIVLEVVKQSHSLRAPSQIQL</sequence>
<accession>A0A4Y1QSV3</accession>
<evidence type="ECO:0000256" key="1">
    <source>
        <dbReference type="SAM" id="Phobius"/>
    </source>
</evidence>
<proteinExistence type="predicted"/>
<reference evidence="2" key="1">
    <citation type="journal article" date="2019" name="Science">
        <title>Mutation of a bHLH transcription factor allowed almond domestication.</title>
        <authorList>
            <person name="Sanchez-Perez R."/>
            <person name="Pavan S."/>
            <person name="Mazzeo R."/>
            <person name="Moldovan C."/>
            <person name="Aiese Cigliano R."/>
            <person name="Del Cueto J."/>
            <person name="Ricciardi F."/>
            <person name="Lotti C."/>
            <person name="Ricciardi L."/>
            <person name="Dicenta F."/>
            <person name="Lopez-Marques R.L."/>
            <person name="Lindberg Moller B."/>
        </authorList>
    </citation>
    <scope>NUCLEOTIDE SEQUENCE</scope>
</reference>
<protein>
    <submittedName>
        <fullName evidence="2">Uncharacterized protein</fullName>
    </submittedName>
</protein>
<evidence type="ECO:0000313" key="2">
    <source>
        <dbReference type="EMBL" id="BBG94952.1"/>
    </source>
</evidence>
<dbReference type="AlphaFoldDB" id="A0A4Y1QSV3"/>
<feature type="transmembrane region" description="Helical" evidence="1">
    <location>
        <begin position="6"/>
        <end position="32"/>
    </location>
</feature>
<keyword evidence="1" id="KW-0812">Transmembrane</keyword>
<feature type="transmembrane region" description="Helical" evidence="1">
    <location>
        <begin position="122"/>
        <end position="144"/>
    </location>
</feature>